<dbReference type="PIRSF" id="PIRSF000915">
    <property type="entry name" value="PGP-type_phosphatase"/>
    <property type="match status" value="1"/>
</dbReference>
<protein>
    <recommendedName>
        <fullName evidence="5">Acid sugar phosphatase</fullName>
        <ecNumber evidence="5">3.1.3.-</ecNumber>
    </recommendedName>
</protein>
<dbReference type="InterPro" id="IPR006354">
    <property type="entry name" value="HAD-SF_hydro_IIA_hyp1"/>
</dbReference>
<dbReference type="GO" id="GO:0016791">
    <property type="term" value="F:phosphatase activity"/>
    <property type="evidence" value="ECO:0007669"/>
    <property type="project" value="TreeGrafter"/>
</dbReference>
<keyword evidence="3" id="KW-0378">Hydrolase</keyword>
<dbReference type="GO" id="GO:0005737">
    <property type="term" value="C:cytoplasm"/>
    <property type="evidence" value="ECO:0007669"/>
    <property type="project" value="TreeGrafter"/>
</dbReference>
<dbReference type="PANTHER" id="PTHR19288">
    <property type="entry name" value="4-NITROPHENYLPHOSPHATASE-RELATED"/>
    <property type="match status" value="1"/>
</dbReference>
<evidence type="ECO:0000256" key="7">
    <source>
        <dbReference type="PIRSR" id="PIRSR000915-2"/>
    </source>
</evidence>
<evidence type="ECO:0000313" key="9">
    <source>
        <dbReference type="EMBL" id="KID41527.1"/>
    </source>
</evidence>
<comment type="function">
    <text evidence="5">Catalyzes the dephosphorylation of 2-6 carbon acid sugars in vitro.</text>
</comment>
<organism evidence="9 10">
    <name type="scientific">Fructilactobacillus fructivorans</name>
    <dbReference type="NCBI Taxonomy" id="1614"/>
    <lineage>
        <taxon>Bacteria</taxon>
        <taxon>Bacillati</taxon>
        <taxon>Bacillota</taxon>
        <taxon>Bacilli</taxon>
        <taxon>Lactobacillales</taxon>
        <taxon>Lactobacillaceae</taxon>
        <taxon>Fructilactobacillus</taxon>
    </lineage>
</organism>
<sequence>MKKYKGYLIDLDGTVYQGKKRIPAAKRFIERLQQNHIPFLFVTNNSTKMPSEVVDNLANNHDIDVEDKNVYTSGIATAAYVNDDAKANNRTKSAYVIGENGLKEAMEAQGFNVFTDDPEYVVVGLDRDLTYQKLSRAVLGIAHGAKFVGTNPDARIPSENGMLPSAGSIIDSVRYASGVDPIMIGKPQTLIVEKALKQLGLKKSEVIMVGDNYDTDIMAGINDGMDTLITYTGVSTKKQVEKRDVQPTYEVNSLDEWNVL</sequence>
<comment type="similarity">
    <text evidence="1 5">Belongs to the HAD-like hydrolase superfamily. NagD family.</text>
</comment>
<dbReference type="Pfam" id="PF13344">
    <property type="entry name" value="Hydrolase_6"/>
    <property type="match status" value="1"/>
</dbReference>
<name>A0A0C1PLC6_9LACO</name>
<dbReference type="SFLD" id="SFLDS00003">
    <property type="entry name" value="Haloacid_Dehalogenase"/>
    <property type="match status" value="1"/>
</dbReference>
<keyword evidence="10" id="KW-1185">Reference proteome</keyword>
<feature type="binding site" evidence="8">
    <location>
        <position position="12"/>
    </location>
    <ligand>
        <name>Mg(2+)</name>
        <dbReference type="ChEBI" id="CHEBI:18420"/>
    </ligand>
</feature>
<feature type="binding site" evidence="8">
    <location>
        <position position="10"/>
    </location>
    <ligand>
        <name>Mg(2+)</name>
        <dbReference type="ChEBI" id="CHEBI:18420"/>
    </ligand>
</feature>
<evidence type="ECO:0000256" key="5">
    <source>
        <dbReference type="PIRNR" id="PIRNR000915"/>
    </source>
</evidence>
<evidence type="ECO:0000256" key="3">
    <source>
        <dbReference type="ARBA" id="ARBA00022801"/>
    </source>
</evidence>
<evidence type="ECO:0000256" key="4">
    <source>
        <dbReference type="ARBA" id="ARBA00022842"/>
    </source>
</evidence>
<accession>A0A0C1PLC6</accession>
<feature type="binding site" evidence="8">
    <location>
        <position position="211"/>
    </location>
    <ligand>
        <name>Mg(2+)</name>
        <dbReference type="ChEBI" id="CHEBI:18420"/>
    </ligand>
</feature>
<feature type="active site" description="Nucleophile" evidence="6">
    <location>
        <position position="10"/>
    </location>
</feature>
<keyword evidence="4 5" id="KW-0460">Magnesium</keyword>
<dbReference type="GO" id="GO:0046872">
    <property type="term" value="F:metal ion binding"/>
    <property type="evidence" value="ECO:0007669"/>
    <property type="project" value="UniProtKB-KW"/>
</dbReference>
<evidence type="ECO:0000256" key="1">
    <source>
        <dbReference type="ARBA" id="ARBA00006696"/>
    </source>
</evidence>
<gene>
    <name evidence="9" type="ORF">LfDm3_0769</name>
</gene>
<dbReference type="Gene3D" id="3.40.50.1000">
    <property type="entry name" value="HAD superfamily/HAD-like"/>
    <property type="match status" value="2"/>
</dbReference>
<dbReference type="NCBIfam" id="TIGR01457">
    <property type="entry name" value="HAD-SF-IIA-hyp2"/>
    <property type="match status" value="1"/>
</dbReference>
<reference evidence="9 10" key="1">
    <citation type="submission" date="2014-06" db="EMBL/GenBank/DDBJ databases">
        <title>Functional and comparative genomic analyses of the Drosophila gut microbiota identify candidate symbiosis factors.</title>
        <authorList>
            <person name="Newell P.D."/>
            <person name="Chaston J.M."/>
            <person name="Douglas A.E."/>
        </authorList>
    </citation>
    <scope>NUCLEOTIDE SEQUENCE [LARGE SCALE GENOMIC DNA]</scope>
    <source>
        <strain evidence="9 10">DmCS_002</strain>
    </source>
</reference>
<dbReference type="SUPFAM" id="SSF56784">
    <property type="entry name" value="HAD-like"/>
    <property type="match status" value="1"/>
</dbReference>
<comment type="cofactor">
    <cofactor evidence="8">
        <name>Mg(2+)</name>
        <dbReference type="ChEBI" id="CHEBI:18420"/>
    </cofactor>
    <text evidence="8">Divalent metal ions. Mg(2+) is the most effective.</text>
</comment>
<dbReference type="InterPro" id="IPR006357">
    <property type="entry name" value="HAD-SF_hydro_IIA"/>
</dbReference>
<evidence type="ECO:0000256" key="6">
    <source>
        <dbReference type="PIRSR" id="PIRSR000915-1"/>
    </source>
</evidence>
<feature type="active site" description="Proton donor" evidence="6">
    <location>
        <position position="12"/>
    </location>
</feature>
<dbReference type="GeneID" id="74913435"/>
<dbReference type="Proteomes" id="UP000031397">
    <property type="component" value="Unassembled WGS sequence"/>
</dbReference>
<dbReference type="PATRIC" id="fig|1614.7.peg.724"/>
<dbReference type="Pfam" id="PF13242">
    <property type="entry name" value="Hydrolase_like"/>
    <property type="match status" value="1"/>
</dbReference>
<evidence type="ECO:0000256" key="8">
    <source>
        <dbReference type="PIRSR" id="PIRSR000915-3"/>
    </source>
</evidence>
<evidence type="ECO:0000256" key="2">
    <source>
        <dbReference type="ARBA" id="ARBA00022723"/>
    </source>
</evidence>
<evidence type="ECO:0000313" key="10">
    <source>
        <dbReference type="Proteomes" id="UP000031397"/>
    </source>
</evidence>
<dbReference type="RefSeq" id="WP_039144245.1">
    <property type="nucleotide sequence ID" value="NZ_JOJZ01000019.1"/>
</dbReference>
<proteinExistence type="inferred from homology"/>
<dbReference type="InterPro" id="IPR036412">
    <property type="entry name" value="HAD-like_sf"/>
</dbReference>
<dbReference type="AlphaFoldDB" id="A0A0C1PLC6"/>
<dbReference type="FunFam" id="3.40.50.1000:FF:000053">
    <property type="entry name" value="TIGR01457 family HAD hydrolase"/>
    <property type="match status" value="1"/>
</dbReference>
<dbReference type="CDD" id="cd07530">
    <property type="entry name" value="HAD_Pase_UmpH-like"/>
    <property type="match status" value="1"/>
</dbReference>
<dbReference type="EC" id="3.1.3.-" evidence="5"/>
<dbReference type="InterPro" id="IPR023214">
    <property type="entry name" value="HAD_sf"/>
</dbReference>
<feature type="binding site" evidence="7">
    <location>
        <position position="186"/>
    </location>
    <ligand>
        <name>substrate</name>
    </ligand>
</feature>
<dbReference type="EMBL" id="JOJZ01000019">
    <property type="protein sequence ID" value="KID41527.1"/>
    <property type="molecule type" value="Genomic_DNA"/>
</dbReference>
<dbReference type="NCBIfam" id="TIGR01460">
    <property type="entry name" value="HAD-SF-IIA"/>
    <property type="match status" value="1"/>
</dbReference>
<dbReference type="PANTHER" id="PTHR19288:SF46">
    <property type="entry name" value="HALOACID DEHALOGENASE-LIKE HYDROLASE DOMAIN-CONTAINING PROTEIN 2"/>
    <property type="match status" value="1"/>
</dbReference>
<comment type="caution">
    <text evidence="9">The sequence shown here is derived from an EMBL/GenBank/DDBJ whole genome shotgun (WGS) entry which is preliminary data.</text>
</comment>
<dbReference type="OrthoDB" id="9810449at2"/>
<dbReference type="SFLD" id="SFLDG01139">
    <property type="entry name" value="C2.A:_Pyridoxal_Phosphate_Phos"/>
    <property type="match status" value="1"/>
</dbReference>
<keyword evidence="2 5" id="KW-0479">Metal-binding</keyword>